<accession>A0A5B9QA41</accession>
<sequence length="128" mass="14822">MLTRYKMRYMKSLPKEAPEAAEGAIRQDTRKHTKHCLRPTQELVERYQANNCTWDEFADEYGALLNARFSEDCRAFDELARLAMEGDVFLGCSCPTQQNPDVTHCHTVLALRFMQEHYPLLTIKLPIA</sequence>
<dbReference type="OrthoDB" id="279769at2"/>
<evidence type="ECO:0000259" key="1">
    <source>
        <dbReference type="Pfam" id="PF22751"/>
    </source>
</evidence>
<name>A0A5B9QA41_9BACT</name>
<dbReference type="AlphaFoldDB" id="A0A5B9QA41"/>
<dbReference type="InterPro" id="IPR054495">
    <property type="entry name" value="DUF488-N3a"/>
</dbReference>
<dbReference type="Pfam" id="PF22751">
    <property type="entry name" value="DUF488-N3a"/>
    <property type="match status" value="1"/>
</dbReference>
<reference evidence="2 3" key="1">
    <citation type="submission" date="2019-08" db="EMBL/GenBank/DDBJ databases">
        <title>Deep-cultivation of Planctomycetes and their phenomic and genomic characterization uncovers novel biology.</title>
        <authorList>
            <person name="Wiegand S."/>
            <person name="Jogler M."/>
            <person name="Boedeker C."/>
            <person name="Pinto D."/>
            <person name="Vollmers J."/>
            <person name="Rivas-Marin E."/>
            <person name="Kohn T."/>
            <person name="Peeters S.H."/>
            <person name="Heuer A."/>
            <person name="Rast P."/>
            <person name="Oberbeckmann S."/>
            <person name="Bunk B."/>
            <person name="Jeske O."/>
            <person name="Meyerdierks A."/>
            <person name="Storesund J.E."/>
            <person name="Kallscheuer N."/>
            <person name="Luecker S."/>
            <person name="Lage O.M."/>
            <person name="Pohl T."/>
            <person name="Merkel B.J."/>
            <person name="Hornburger P."/>
            <person name="Mueller R.-W."/>
            <person name="Bruemmer F."/>
            <person name="Labrenz M."/>
            <person name="Spormann A.M."/>
            <person name="Op den Camp H."/>
            <person name="Overmann J."/>
            <person name="Amann R."/>
            <person name="Jetten M.S.M."/>
            <person name="Mascher T."/>
            <person name="Medema M.H."/>
            <person name="Devos D.P."/>
            <person name="Kaster A.-K."/>
            <person name="Ovreas L."/>
            <person name="Rohde M."/>
            <person name="Galperin M.Y."/>
            <person name="Jogler C."/>
        </authorList>
    </citation>
    <scope>NUCLEOTIDE SEQUENCE [LARGE SCALE GENOMIC DNA]</scope>
    <source>
        <strain evidence="2 3">Pr1d</strain>
    </source>
</reference>
<dbReference type="EMBL" id="CP042913">
    <property type="protein sequence ID" value="QEG35847.1"/>
    <property type="molecule type" value="Genomic_DNA"/>
</dbReference>
<protein>
    <recommendedName>
        <fullName evidence="1">DUF488 domain-containing protein</fullName>
    </recommendedName>
</protein>
<evidence type="ECO:0000313" key="3">
    <source>
        <dbReference type="Proteomes" id="UP000323917"/>
    </source>
</evidence>
<keyword evidence="3" id="KW-1185">Reference proteome</keyword>
<gene>
    <name evidence="2" type="ORF">Pr1d_31530</name>
</gene>
<dbReference type="Proteomes" id="UP000323917">
    <property type="component" value="Chromosome"/>
</dbReference>
<proteinExistence type="predicted"/>
<evidence type="ECO:0000313" key="2">
    <source>
        <dbReference type="EMBL" id="QEG35847.1"/>
    </source>
</evidence>
<dbReference type="KEGG" id="bgok:Pr1d_31530"/>
<organism evidence="2 3">
    <name type="scientific">Bythopirellula goksoeyrii</name>
    <dbReference type="NCBI Taxonomy" id="1400387"/>
    <lineage>
        <taxon>Bacteria</taxon>
        <taxon>Pseudomonadati</taxon>
        <taxon>Planctomycetota</taxon>
        <taxon>Planctomycetia</taxon>
        <taxon>Pirellulales</taxon>
        <taxon>Lacipirellulaceae</taxon>
        <taxon>Bythopirellula</taxon>
    </lineage>
</organism>
<feature type="domain" description="DUF488" evidence="1">
    <location>
        <begin position="27"/>
        <end position="116"/>
    </location>
</feature>